<organism evidence="2 3">
    <name type="scientific">Prorocentrum cordatum</name>
    <dbReference type="NCBI Taxonomy" id="2364126"/>
    <lineage>
        <taxon>Eukaryota</taxon>
        <taxon>Sar</taxon>
        <taxon>Alveolata</taxon>
        <taxon>Dinophyceae</taxon>
        <taxon>Prorocentrales</taxon>
        <taxon>Prorocentraceae</taxon>
        <taxon>Prorocentrum</taxon>
    </lineage>
</organism>
<feature type="non-terminal residue" evidence="2">
    <location>
        <position position="409"/>
    </location>
</feature>
<proteinExistence type="predicted"/>
<feature type="compositionally biased region" description="Basic and acidic residues" evidence="1">
    <location>
        <begin position="143"/>
        <end position="166"/>
    </location>
</feature>
<gene>
    <name evidence="2" type="ORF">PCOR1329_LOCUS41373</name>
</gene>
<keyword evidence="3" id="KW-1185">Reference proteome</keyword>
<name>A0ABN9TR69_9DINO</name>
<evidence type="ECO:0000313" key="3">
    <source>
        <dbReference type="Proteomes" id="UP001189429"/>
    </source>
</evidence>
<accession>A0ABN9TR69</accession>
<evidence type="ECO:0000256" key="1">
    <source>
        <dbReference type="SAM" id="MobiDB-lite"/>
    </source>
</evidence>
<comment type="caution">
    <text evidence="2">The sequence shown here is derived from an EMBL/GenBank/DDBJ whole genome shotgun (WGS) entry which is preliminary data.</text>
</comment>
<dbReference type="Proteomes" id="UP001189429">
    <property type="component" value="Unassembled WGS sequence"/>
</dbReference>
<sequence length="409" mass="44529">MRPYMLASKFPVISVADPRGGCDHVTNPKAGLAEDKRAAIDVAIVRAATQRPEVHLRWIGGASQLADPLTKRKGESALLRQALHGGEYGIAVDSIVLRRRYEDRVKRQKKETVSSACVTDCCFSGLHLYEMDCTGASRAISPGEERDKKEARQELSRGKGGKARDGENVNIRGALVTVQKLVLRNSQENRDLINGVFDFWLVPGSSSMVTAGANTGQGYNNAVKKMGGKLQAASKAILTEWVGMANGEHGQRLVDATSSMFRIKKAYQRESDMEEMFKVIFGIRPLVDFKTALRLGHATPEAVAQVRQLQPALLREALNHAWFLQKGTRPMGAGPNTKLERMVEAQLRQLVKQGTLTKKQSGAIVGLPEAPQAAGPFPPLPADPRLEPRGALVHAEGPEAGRLVDGAYK</sequence>
<evidence type="ECO:0000313" key="2">
    <source>
        <dbReference type="EMBL" id="CAK0848437.1"/>
    </source>
</evidence>
<feature type="region of interest" description="Disordered" evidence="1">
    <location>
        <begin position="139"/>
        <end position="166"/>
    </location>
</feature>
<dbReference type="EMBL" id="CAUYUJ010014980">
    <property type="protein sequence ID" value="CAK0848437.1"/>
    <property type="molecule type" value="Genomic_DNA"/>
</dbReference>
<reference evidence="2" key="1">
    <citation type="submission" date="2023-10" db="EMBL/GenBank/DDBJ databases">
        <authorList>
            <person name="Chen Y."/>
            <person name="Shah S."/>
            <person name="Dougan E. K."/>
            <person name="Thang M."/>
            <person name="Chan C."/>
        </authorList>
    </citation>
    <scope>NUCLEOTIDE SEQUENCE [LARGE SCALE GENOMIC DNA]</scope>
</reference>
<protein>
    <submittedName>
        <fullName evidence="2">Uncharacterized protein</fullName>
    </submittedName>
</protein>